<dbReference type="FunFam" id="2.40.110.10:FF:000002">
    <property type="entry name" value="Acyl-CoA dehydrogenase fadE12"/>
    <property type="match status" value="1"/>
</dbReference>
<dbReference type="PIRSF" id="PIRSF016578">
    <property type="entry name" value="HsaA"/>
    <property type="match status" value="1"/>
</dbReference>
<dbReference type="EMBL" id="CAACVI010000003">
    <property type="protein sequence ID" value="VEN73096.1"/>
    <property type="molecule type" value="Genomic_DNA"/>
</dbReference>
<dbReference type="Pfam" id="PF02771">
    <property type="entry name" value="Acyl-CoA_dh_N"/>
    <property type="match status" value="1"/>
</dbReference>
<comment type="similarity">
    <text evidence="2 7">Belongs to the acyl-CoA dehydrogenase family.</text>
</comment>
<evidence type="ECO:0000256" key="2">
    <source>
        <dbReference type="ARBA" id="ARBA00009347"/>
    </source>
</evidence>
<feature type="domain" description="Acyl-CoA dehydrogenase/oxidase N-terminal" evidence="10">
    <location>
        <begin position="7"/>
        <end position="118"/>
    </location>
</feature>
<evidence type="ECO:0000259" key="9">
    <source>
        <dbReference type="Pfam" id="PF02770"/>
    </source>
</evidence>
<dbReference type="InterPro" id="IPR006089">
    <property type="entry name" value="Acyl-CoA_DH_CS"/>
</dbReference>
<name>A0A484HCX6_9BACT</name>
<evidence type="ECO:0000259" key="8">
    <source>
        <dbReference type="Pfam" id="PF00441"/>
    </source>
</evidence>
<dbReference type="InterPro" id="IPR006091">
    <property type="entry name" value="Acyl-CoA_Oxase/DH_mid-dom"/>
</dbReference>
<accession>A0A484HCX6</accession>
<dbReference type="Pfam" id="PF00441">
    <property type="entry name" value="Acyl-CoA_dh_1"/>
    <property type="match status" value="1"/>
</dbReference>
<keyword evidence="6 7" id="KW-0560">Oxidoreductase</keyword>
<dbReference type="InterPro" id="IPR009075">
    <property type="entry name" value="AcylCo_DH/oxidase_C"/>
</dbReference>
<organism evidence="11">
    <name type="scientific">uncultured Desulfobacteraceae bacterium</name>
    <dbReference type="NCBI Taxonomy" id="218296"/>
    <lineage>
        <taxon>Bacteria</taxon>
        <taxon>Pseudomonadati</taxon>
        <taxon>Thermodesulfobacteriota</taxon>
        <taxon>Desulfobacteria</taxon>
        <taxon>Desulfobacterales</taxon>
        <taxon>Desulfobacteraceae</taxon>
        <taxon>environmental samples</taxon>
    </lineage>
</organism>
<gene>
    <name evidence="11" type="ORF">EPICR_110064</name>
</gene>
<comment type="subunit">
    <text evidence="3">Homotetramer.</text>
</comment>
<evidence type="ECO:0000256" key="7">
    <source>
        <dbReference type="RuleBase" id="RU362125"/>
    </source>
</evidence>
<dbReference type="Gene3D" id="2.40.110.10">
    <property type="entry name" value="Butyryl-CoA Dehydrogenase, subunit A, domain 2"/>
    <property type="match status" value="1"/>
</dbReference>
<feature type="domain" description="Acyl-CoA dehydrogenase/oxidase C-terminal" evidence="8">
    <location>
        <begin position="230"/>
        <end position="378"/>
    </location>
</feature>
<dbReference type="PANTHER" id="PTHR43884">
    <property type="entry name" value="ACYL-COA DEHYDROGENASE"/>
    <property type="match status" value="1"/>
</dbReference>
<evidence type="ECO:0000313" key="11">
    <source>
        <dbReference type="EMBL" id="VEN73096.1"/>
    </source>
</evidence>
<dbReference type="InterPro" id="IPR046373">
    <property type="entry name" value="Acyl-CoA_Oxase/DH_mid-dom_sf"/>
</dbReference>
<proteinExistence type="inferred from homology"/>
<evidence type="ECO:0000256" key="4">
    <source>
        <dbReference type="ARBA" id="ARBA00022630"/>
    </source>
</evidence>
<reference evidence="11" key="1">
    <citation type="submission" date="2019-01" db="EMBL/GenBank/DDBJ databases">
        <authorList>
            <consortium name="Genoscope - CEA"/>
            <person name="William W."/>
        </authorList>
    </citation>
    <scope>NUCLEOTIDE SEQUENCE</scope>
    <source>
        <strain evidence="11">CR-1</strain>
    </source>
</reference>
<dbReference type="Gene3D" id="1.20.140.10">
    <property type="entry name" value="Butyryl-CoA Dehydrogenase, subunit A, domain 3"/>
    <property type="match status" value="1"/>
</dbReference>
<dbReference type="Gene3D" id="1.10.540.10">
    <property type="entry name" value="Acyl-CoA dehydrogenase/oxidase, N-terminal domain"/>
    <property type="match status" value="1"/>
</dbReference>
<keyword evidence="5 7" id="KW-0274">FAD</keyword>
<protein>
    <submittedName>
        <fullName evidence="11">Acyl-CoA dehydrogenase</fullName>
    </submittedName>
</protein>
<comment type="cofactor">
    <cofactor evidence="1 7">
        <name>FAD</name>
        <dbReference type="ChEBI" id="CHEBI:57692"/>
    </cofactor>
</comment>
<dbReference type="GO" id="GO:0050660">
    <property type="term" value="F:flavin adenine dinucleotide binding"/>
    <property type="evidence" value="ECO:0007669"/>
    <property type="project" value="InterPro"/>
</dbReference>
<evidence type="ECO:0000256" key="5">
    <source>
        <dbReference type="ARBA" id="ARBA00022827"/>
    </source>
</evidence>
<dbReference type="GO" id="GO:0003995">
    <property type="term" value="F:acyl-CoA dehydrogenase activity"/>
    <property type="evidence" value="ECO:0007669"/>
    <property type="project" value="InterPro"/>
</dbReference>
<evidence type="ECO:0000256" key="6">
    <source>
        <dbReference type="ARBA" id="ARBA00023002"/>
    </source>
</evidence>
<dbReference type="PANTHER" id="PTHR43884:SF37">
    <property type="entry name" value="ACYL-COA DEHYDROGENASE"/>
    <property type="match status" value="1"/>
</dbReference>
<dbReference type="FunFam" id="1.10.540.10:FF:000026">
    <property type="entry name" value="Acyl-CoA dehydrogenase medium chain"/>
    <property type="match status" value="1"/>
</dbReference>
<dbReference type="InterPro" id="IPR013786">
    <property type="entry name" value="AcylCoA_DH/ox_N"/>
</dbReference>
<evidence type="ECO:0000256" key="1">
    <source>
        <dbReference type="ARBA" id="ARBA00001974"/>
    </source>
</evidence>
<evidence type="ECO:0000256" key="3">
    <source>
        <dbReference type="ARBA" id="ARBA00011881"/>
    </source>
</evidence>
<sequence length="380" mass="42259">MDILKLTDHHQDFKKRLKAFLEKEIAPHADQWEKDRMAPRDAWRKMGENGFLCPCVSKEYGGLGGDFIYSVIVADEMAKTRQSGLAATLHSDVVVPYIELFGSEDIKKKYLPGCVSGEVLTAVAMTEPGSGSDLASISTTAVEDGGEVILNGSKTFISNGIQSDLVIVAARNPEIADPYHGISLYLVEDGTPGFKRGRKLDKMGFHSQDTAELFFSGCRIPKENILGEKNQGFLMLMNNLQQERLATSMWAVPIAEEVIALTVDFCKKTLDSGRPLIKRQAVQFALVEMETEVRLGRVFVDKLIADHIEGRQIVAETSMAKYWTTDMAKRVAGRCLELWGPEGTLESRPIERAWRDVRVMSIFAGTNEIMKSIAAKFMGW</sequence>
<dbReference type="InterPro" id="IPR037069">
    <property type="entry name" value="AcylCoA_DH/ox_N_sf"/>
</dbReference>
<dbReference type="InterPro" id="IPR009100">
    <property type="entry name" value="AcylCoA_DH/oxidase_NM_dom_sf"/>
</dbReference>
<evidence type="ECO:0000259" key="10">
    <source>
        <dbReference type="Pfam" id="PF02771"/>
    </source>
</evidence>
<dbReference type="Pfam" id="PF02770">
    <property type="entry name" value="Acyl-CoA_dh_M"/>
    <property type="match status" value="1"/>
</dbReference>
<dbReference type="SUPFAM" id="SSF56645">
    <property type="entry name" value="Acyl-CoA dehydrogenase NM domain-like"/>
    <property type="match status" value="1"/>
</dbReference>
<dbReference type="SUPFAM" id="SSF47203">
    <property type="entry name" value="Acyl-CoA dehydrogenase C-terminal domain-like"/>
    <property type="match status" value="1"/>
</dbReference>
<dbReference type="AlphaFoldDB" id="A0A484HCX6"/>
<dbReference type="InterPro" id="IPR036250">
    <property type="entry name" value="AcylCo_DH-like_C"/>
</dbReference>
<dbReference type="PROSITE" id="PS00072">
    <property type="entry name" value="ACYL_COA_DH_1"/>
    <property type="match status" value="1"/>
</dbReference>
<keyword evidence="4 7" id="KW-0285">Flavoprotein</keyword>
<feature type="domain" description="Acyl-CoA oxidase/dehydrogenase middle" evidence="9">
    <location>
        <begin position="122"/>
        <end position="217"/>
    </location>
</feature>